<sequence length="262" mass="28075">MLATPAYDLALILDQGQRDTQEDAVASRMFDAADAGYVIVADGMGGHAAGEVASELVVKAWRDALDTELEADAPAETALIDALPLAAMQANAAISTYCEEQGEDFNMGSTMLGVLLLDNRVFWISIGDSPLYLYRDRTLSQINEDHSMAPMIDAQVAAGTLTPDQASSHPDRNQLTSVIMGAAIPKVDCPEEPLGLSTADVLIVGSDGLQYLSNTEIQAILEENEDALAQDIADALLRALRTRNDPDQDNTSIGVIKLRRND</sequence>
<dbReference type="SUPFAM" id="SSF81606">
    <property type="entry name" value="PP2C-like"/>
    <property type="match status" value="1"/>
</dbReference>
<dbReference type="PROSITE" id="PS51746">
    <property type="entry name" value="PPM_2"/>
    <property type="match status" value="1"/>
</dbReference>
<dbReference type="InterPro" id="IPR036457">
    <property type="entry name" value="PPM-type-like_dom_sf"/>
</dbReference>
<feature type="domain" description="PPM-type phosphatase" evidence="1">
    <location>
        <begin position="8"/>
        <end position="258"/>
    </location>
</feature>
<proteinExistence type="predicted"/>
<dbReference type="InterPro" id="IPR001932">
    <property type="entry name" value="PPM-type_phosphatase-like_dom"/>
</dbReference>
<dbReference type="OrthoDB" id="9801841at2"/>
<dbReference type="SMART" id="SM00331">
    <property type="entry name" value="PP2C_SIG"/>
    <property type="match status" value="1"/>
</dbReference>
<dbReference type="CDD" id="cd00143">
    <property type="entry name" value="PP2Cc"/>
    <property type="match status" value="1"/>
</dbReference>
<reference evidence="2 3" key="1">
    <citation type="submission" date="2017-05" db="EMBL/GenBank/DDBJ databases">
        <authorList>
            <person name="Varghese N."/>
            <person name="Submissions S."/>
        </authorList>
    </citation>
    <scope>NUCLEOTIDE SEQUENCE [LARGE SCALE GENOMIC DNA]</scope>
    <source>
        <strain evidence="2 3">DSM 28009</strain>
    </source>
</reference>
<organism evidence="2 3">
    <name type="scientific">Ruegeria faecimaris</name>
    <dbReference type="NCBI Taxonomy" id="686389"/>
    <lineage>
        <taxon>Bacteria</taxon>
        <taxon>Pseudomonadati</taxon>
        <taxon>Pseudomonadota</taxon>
        <taxon>Alphaproteobacteria</taxon>
        <taxon>Rhodobacterales</taxon>
        <taxon>Roseobacteraceae</taxon>
        <taxon>Ruegeria</taxon>
    </lineage>
</organism>
<dbReference type="AlphaFoldDB" id="A0A521CPN4"/>
<keyword evidence="3" id="KW-1185">Reference proteome</keyword>
<protein>
    <submittedName>
        <fullName evidence="2">Serine/threonine protein phosphatase PrpC</fullName>
    </submittedName>
</protein>
<dbReference type="EMBL" id="FXTE01000003">
    <property type="protein sequence ID" value="SMO61402.1"/>
    <property type="molecule type" value="Genomic_DNA"/>
</dbReference>
<accession>A0A521CPN4</accession>
<dbReference type="Gene3D" id="3.60.40.10">
    <property type="entry name" value="PPM-type phosphatase domain"/>
    <property type="match status" value="1"/>
</dbReference>
<name>A0A521CPN4_9RHOB</name>
<dbReference type="RefSeq" id="WP_142636245.1">
    <property type="nucleotide sequence ID" value="NZ_FXTE01000003.1"/>
</dbReference>
<evidence type="ECO:0000313" key="3">
    <source>
        <dbReference type="Proteomes" id="UP000319555"/>
    </source>
</evidence>
<gene>
    <name evidence="2" type="ORF">SAMN06265380_103140</name>
</gene>
<dbReference type="Proteomes" id="UP000319555">
    <property type="component" value="Unassembled WGS sequence"/>
</dbReference>
<evidence type="ECO:0000259" key="1">
    <source>
        <dbReference type="PROSITE" id="PS51746"/>
    </source>
</evidence>
<dbReference type="SMART" id="SM00332">
    <property type="entry name" value="PP2Cc"/>
    <property type="match status" value="1"/>
</dbReference>
<evidence type="ECO:0000313" key="2">
    <source>
        <dbReference type="EMBL" id="SMO61402.1"/>
    </source>
</evidence>
<dbReference type="Pfam" id="PF13672">
    <property type="entry name" value="PP2C_2"/>
    <property type="match status" value="1"/>
</dbReference>